<evidence type="ECO:0000313" key="1">
    <source>
        <dbReference type="EMBL" id="KYM76147.1"/>
    </source>
</evidence>
<dbReference type="PANTHER" id="PTHR21301">
    <property type="entry name" value="REVERSE TRANSCRIPTASE"/>
    <property type="match status" value="1"/>
</dbReference>
<name>A0A151HYE0_9HYME</name>
<evidence type="ECO:0000313" key="2">
    <source>
        <dbReference type="Proteomes" id="UP000078540"/>
    </source>
</evidence>
<accession>A0A151HYE0</accession>
<gene>
    <name evidence="1" type="ORF">ALC53_13434</name>
</gene>
<evidence type="ECO:0008006" key="3">
    <source>
        <dbReference type="Google" id="ProtNLM"/>
    </source>
</evidence>
<keyword evidence="2" id="KW-1185">Reference proteome</keyword>
<dbReference type="Proteomes" id="UP000078540">
    <property type="component" value="Unassembled WGS sequence"/>
</dbReference>
<sequence length="172" mass="20552">MAGTKNRKRSRDGGWISWGVQHPTGRNIFMEHFEKEILRKHSKNQKFGFIDDTFVIWRHSRAKLRKFLIFLNNQHPNIHFTIDIEKNGKLPFLDVLVSKKADDTLSYQVYRKSTHRYLYDDPELHHHSVQKQSAINSLVHRAFIISDKEHLQKTQSLKTNLTEKRTRQKRHN</sequence>
<dbReference type="EMBL" id="KQ976734">
    <property type="protein sequence ID" value="KYM76147.1"/>
    <property type="molecule type" value="Genomic_DNA"/>
</dbReference>
<reference evidence="1 2" key="1">
    <citation type="submission" date="2015-09" db="EMBL/GenBank/DDBJ databases">
        <title>Atta colombica WGS genome.</title>
        <authorList>
            <person name="Nygaard S."/>
            <person name="Hu H."/>
            <person name="Boomsma J."/>
            <person name="Zhang G."/>
        </authorList>
    </citation>
    <scope>NUCLEOTIDE SEQUENCE [LARGE SCALE GENOMIC DNA]</scope>
    <source>
        <strain evidence="1">Treedump-2</strain>
        <tissue evidence="1">Whole body</tissue>
    </source>
</reference>
<dbReference type="PANTHER" id="PTHR21301:SF11">
    <property type="entry name" value="GIY-YIG DOMAIN-CONTAINING PROTEIN"/>
    <property type="match status" value="1"/>
</dbReference>
<protein>
    <recommendedName>
        <fullName evidence="3">Reverse transcriptase domain-containing protein</fullName>
    </recommendedName>
</protein>
<proteinExistence type="predicted"/>
<dbReference type="STRING" id="520822.A0A151HYE0"/>
<organism evidence="1 2">
    <name type="scientific">Atta colombica</name>
    <dbReference type="NCBI Taxonomy" id="520822"/>
    <lineage>
        <taxon>Eukaryota</taxon>
        <taxon>Metazoa</taxon>
        <taxon>Ecdysozoa</taxon>
        <taxon>Arthropoda</taxon>
        <taxon>Hexapoda</taxon>
        <taxon>Insecta</taxon>
        <taxon>Pterygota</taxon>
        <taxon>Neoptera</taxon>
        <taxon>Endopterygota</taxon>
        <taxon>Hymenoptera</taxon>
        <taxon>Apocrita</taxon>
        <taxon>Aculeata</taxon>
        <taxon>Formicoidea</taxon>
        <taxon>Formicidae</taxon>
        <taxon>Myrmicinae</taxon>
        <taxon>Atta</taxon>
    </lineage>
</organism>
<dbReference type="AlphaFoldDB" id="A0A151HYE0"/>